<dbReference type="RefSeq" id="WP_176967927.1">
    <property type="nucleotide sequence ID" value="NZ_FNQE01000017.1"/>
</dbReference>
<keyword evidence="6" id="KW-0804">Transcription</keyword>
<dbReference type="CDD" id="cd07153">
    <property type="entry name" value="Fur_like"/>
    <property type="match status" value="1"/>
</dbReference>
<keyword evidence="4" id="KW-0805">Transcription regulation</keyword>
<evidence type="ECO:0000256" key="7">
    <source>
        <dbReference type="PIRSR" id="PIRSR602481-1"/>
    </source>
</evidence>
<feature type="binding site" evidence="8">
    <location>
        <position position="112"/>
    </location>
    <ligand>
        <name>Fe cation</name>
        <dbReference type="ChEBI" id="CHEBI:24875"/>
    </ligand>
</feature>
<comment type="cofactor">
    <cofactor evidence="7">
        <name>Zn(2+)</name>
        <dbReference type="ChEBI" id="CHEBI:29105"/>
    </cofactor>
    <text evidence="7">Binds 1 zinc ion per subunit.</text>
</comment>
<dbReference type="GO" id="GO:0003700">
    <property type="term" value="F:DNA-binding transcription factor activity"/>
    <property type="evidence" value="ECO:0007669"/>
    <property type="project" value="InterPro"/>
</dbReference>
<keyword evidence="7" id="KW-0479">Metal-binding</keyword>
<dbReference type="PANTHER" id="PTHR33202:SF7">
    <property type="entry name" value="FERRIC UPTAKE REGULATION PROTEIN"/>
    <property type="match status" value="1"/>
</dbReference>
<comment type="similarity">
    <text evidence="1">Belongs to the Fur family.</text>
</comment>
<dbReference type="InterPro" id="IPR043135">
    <property type="entry name" value="Fur_C"/>
</dbReference>
<feature type="binding site" evidence="7">
    <location>
        <position position="140"/>
    </location>
    <ligand>
        <name>Zn(2+)</name>
        <dbReference type="ChEBI" id="CHEBI:29105"/>
    </ligand>
</feature>
<reference evidence="10" key="1">
    <citation type="submission" date="2016-10" db="EMBL/GenBank/DDBJ databases">
        <authorList>
            <person name="Varghese N."/>
            <person name="Submissions S."/>
        </authorList>
    </citation>
    <scope>NUCLEOTIDE SEQUENCE [LARGE SCALE GENOMIC DNA]</scope>
    <source>
        <strain evidence="10">DSM 21650</strain>
    </source>
</reference>
<dbReference type="SUPFAM" id="SSF46785">
    <property type="entry name" value="Winged helix' DNA-binding domain"/>
    <property type="match status" value="1"/>
</dbReference>
<evidence type="ECO:0000256" key="5">
    <source>
        <dbReference type="ARBA" id="ARBA00023125"/>
    </source>
</evidence>
<dbReference type="Gene3D" id="3.30.1490.190">
    <property type="match status" value="1"/>
</dbReference>
<keyword evidence="3 7" id="KW-0862">Zinc</keyword>
<dbReference type="GO" id="GO:0045892">
    <property type="term" value="P:negative regulation of DNA-templated transcription"/>
    <property type="evidence" value="ECO:0007669"/>
    <property type="project" value="TreeGrafter"/>
</dbReference>
<keyword evidence="10" id="KW-1185">Reference proteome</keyword>
<dbReference type="EMBL" id="FNQE01000017">
    <property type="protein sequence ID" value="SDZ06726.1"/>
    <property type="molecule type" value="Genomic_DNA"/>
</dbReference>
<feature type="binding site" evidence="7">
    <location>
        <position position="97"/>
    </location>
    <ligand>
        <name>Zn(2+)</name>
        <dbReference type="ChEBI" id="CHEBI:29105"/>
    </ligand>
</feature>
<evidence type="ECO:0000313" key="9">
    <source>
        <dbReference type="EMBL" id="SDZ06726.1"/>
    </source>
</evidence>
<feature type="binding site" evidence="7">
    <location>
        <position position="137"/>
    </location>
    <ligand>
        <name>Zn(2+)</name>
        <dbReference type="ChEBI" id="CHEBI:29105"/>
    </ligand>
</feature>
<proteinExistence type="inferred from homology"/>
<dbReference type="GO" id="GO:0008270">
    <property type="term" value="F:zinc ion binding"/>
    <property type="evidence" value="ECO:0007669"/>
    <property type="project" value="TreeGrafter"/>
</dbReference>
<accession>A0A1H3Q070</accession>
<feature type="binding site" evidence="8">
    <location>
        <position position="129"/>
    </location>
    <ligand>
        <name>Fe cation</name>
        <dbReference type="ChEBI" id="CHEBI:24875"/>
    </ligand>
</feature>
<sequence length="146" mass="17230">MNKLYSLYECIQEKGYKLTEKRKIILQVLVDNKDYLLEPSEIFEKVLKVDKNINFSTIYRNLEIFLNAGIAKKVSLENGKSSYQIIFEKEHVHSMICKICGRVEVINTCPFEKIDNEIFEKKGFLPESHKFEIYGFCKECLLEKNF</sequence>
<dbReference type="AlphaFoldDB" id="A0A1H3Q070"/>
<gene>
    <name evidence="9" type="ORF">SAMN05660462_01733</name>
</gene>
<evidence type="ECO:0000256" key="3">
    <source>
        <dbReference type="ARBA" id="ARBA00022833"/>
    </source>
</evidence>
<dbReference type="Proteomes" id="UP000198625">
    <property type="component" value="Unassembled WGS sequence"/>
</dbReference>
<keyword evidence="8" id="KW-0408">Iron</keyword>
<protein>
    <submittedName>
        <fullName evidence="9">Fur family transcriptional regulator, zinc uptake regulator</fullName>
    </submittedName>
</protein>
<dbReference type="GO" id="GO:0000976">
    <property type="term" value="F:transcription cis-regulatory region binding"/>
    <property type="evidence" value="ECO:0007669"/>
    <property type="project" value="TreeGrafter"/>
</dbReference>
<keyword evidence="2" id="KW-0678">Repressor</keyword>
<evidence type="ECO:0000256" key="6">
    <source>
        <dbReference type="ARBA" id="ARBA00023163"/>
    </source>
</evidence>
<dbReference type="PANTHER" id="PTHR33202">
    <property type="entry name" value="ZINC UPTAKE REGULATION PROTEIN"/>
    <property type="match status" value="1"/>
</dbReference>
<dbReference type="Gene3D" id="1.10.10.10">
    <property type="entry name" value="Winged helix-like DNA-binding domain superfamily/Winged helix DNA-binding domain"/>
    <property type="match status" value="1"/>
</dbReference>
<evidence type="ECO:0000256" key="2">
    <source>
        <dbReference type="ARBA" id="ARBA00022491"/>
    </source>
</evidence>
<dbReference type="GO" id="GO:1900376">
    <property type="term" value="P:regulation of secondary metabolite biosynthetic process"/>
    <property type="evidence" value="ECO:0007669"/>
    <property type="project" value="TreeGrafter"/>
</dbReference>
<evidence type="ECO:0000256" key="8">
    <source>
        <dbReference type="PIRSR" id="PIRSR602481-2"/>
    </source>
</evidence>
<dbReference type="InterPro" id="IPR002481">
    <property type="entry name" value="FUR"/>
</dbReference>
<evidence type="ECO:0000256" key="4">
    <source>
        <dbReference type="ARBA" id="ARBA00023015"/>
    </source>
</evidence>
<comment type="cofactor">
    <cofactor evidence="8">
        <name>Mn(2+)</name>
        <dbReference type="ChEBI" id="CHEBI:29035"/>
    </cofactor>
    <cofactor evidence="8">
        <name>Fe(2+)</name>
        <dbReference type="ChEBI" id="CHEBI:29033"/>
    </cofactor>
    <text evidence="8">Binds 1 Mn(2+) or Fe(2+) ion per subunit.</text>
</comment>
<dbReference type="Pfam" id="PF01475">
    <property type="entry name" value="FUR"/>
    <property type="match status" value="1"/>
</dbReference>
<name>A0A1H3Q070_9FIRM</name>
<dbReference type="InterPro" id="IPR036388">
    <property type="entry name" value="WH-like_DNA-bd_sf"/>
</dbReference>
<dbReference type="InterPro" id="IPR036390">
    <property type="entry name" value="WH_DNA-bd_sf"/>
</dbReference>
<keyword evidence="5" id="KW-0238">DNA-binding</keyword>
<evidence type="ECO:0000256" key="1">
    <source>
        <dbReference type="ARBA" id="ARBA00007957"/>
    </source>
</evidence>
<organism evidence="9 10">
    <name type="scientific">Proteiniborus ethanoligenes</name>
    <dbReference type="NCBI Taxonomy" id="415015"/>
    <lineage>
        <taxon>Bacteria</taxon>
        <taxon>Bacillati</taxon>
        <taxon>Bacillota</taxon>
        <taxon>Clostridia</taxon>
        <taxon>Eubacteriales</taxon>
        <taxon>Proteiniborus</taxon>
    </lineage>
</organism>
<dbReference type="STRING" id="415015.SAMN05660462_01733"/>
<evidence type="ECO:0000313" key="10">
    <source>
        <dbReference type="Proteomes" id="UP000198625"/>
    </source>
</evidence>
<feature type="binding site" evidence="7">
    <location>
        <position position="100"/>
    </location>
    <ligand>
        <name>Zn(2+)</name>
        <dbReference type="ChEBI" id="CHEBI:29105"/>
    </ligand>
</feature>